<dbReference type="InterPro" id="IPR008921">
    <property type="entry name" value="DNA_pol3_clamp-load_cplx_C"/>
</dbReference>
<dbReference type="AlphaFoldDB" id="A0A0W8EZI3"/>
<dbReference type="Gene3D" id="3.40.50.300">
    <property type="entry name" value="P-loop containing nucleotide triphosphate hydrolases"/>
    <property type="match status" value="1"/>
</dbReference>
<keyword evidence="3" id="KW-0067">ATP-binding</keyword>
<dbReference type="Gene3D" id="1.10.8.60">
    <property type="match status" value="1"/>
</dbReference>
<dbReference type="GO" id="GO:0005524">
    <property type="term" value="F:ATP binding"/>
    <property type="evidence" value="ECO:0007669"/>
    <property type="project" value="UniProtKB-KW"/>
</dbReference>
<evidence type="ECO:0000256" key="1">
    <source>
        <dbReference type="ARBA" id="ARBA00022705"/>
    </source>
</evidence>
<dbReference type="GO" id="GO:0006261">
    <property type="term" value="P:DNA-templated DNA replication"/>
    <property type="evidence" value="ECO:0007669"/>
    <property type="project" value="TreeGrafter"/>
</dbReference>
<dbReference type="GO" id="GO:0006281">
    <property type="term" value="P:DNA repair"/>
    <property type="evidence" value="ECO:0007669"/>
    <property type="project" value="TreeGrafter"/>
</dbReference>
<comment type="caution">
    <text evidence="4">The sequence shown here is derived from an EMBL/GenBank/DDBJ whole genome shotgun (WGS) entry which is preliminary data.</text>
</comment>
<dbReference type="PANTHER" id="PTHR11669">
    <property type="entry name" value="REPLICATION FACTOR C / DNA POLYMERASE III GAMMA-TAU SUBUNIT"/>
    <property type="match status" value="1"/>
</dbReference>
<keyword evidence="2" id="KW-0547">Nucleotide-binding</keyword>
<dbReference type="GO" id="GO:0003677">
    <property type="term" value="F:DNA binding"/>
    <property type="evidence" value="ECO:0007669"/>
    <property type="project" value="InterPro"/>
</dbReference>
<dbReference type="EMBL" id="LNQE01001707">
    <property type="protein sequence ID" value="KUG14052.1"/>
    <property type="molecule type" value="Genomic_DNA"/>
</dbReference>
<dbReference type="CDD" id="cd00009">
    <property type="entry name" value="AAA"/>
    <property type="match status" value="1"/>
</dbReference>
<dbReference type="InterPro" id="IPR050238">
    <property type="entry name" value="DNA_Rep/Repair_Clamp_Loader"/>
</dbReference>
<proteinExistence type="predicted"/>
<reference evidence="4" key="1">
    <citation type="journal article" date="2015" name="Proc. Natl. Acad. Sci. U.S.A.">
        <title>Networks of energetic and metabolic interactions define dynamics in microbial communities.</title>
        <authorList>
            <person name="Embree M."/>
            <person name="Liu J.K."/>
            <person name="Al-Bassam M.M."/>
            <person name="Zengler K."/>
        </authorList>
    </citation>
    <scope>NUCLEOTIDE SEQUENCE</scope>
</reference>
<protein>
    <submittedName>
        <fullName evidence="4">Replication factor c small subunit</fullName>
    </submittedName>
</protein>
<sequence>MLWIEKYRPDSFEEIIGQEQVTAHLRSAAVSGNVPHLLLTGPAGTGKSAAVSCLARLLYGERSDENHTVIQTADLFEQGKKYLENDERYTHLYRRDESLLANFKNITRWYASIRPLDAGFRLLVFEGASALTREAQQGLRRVMERYSATCRFIFVTSRPSAIIPAVSSRCLPFFFAPLSDAVVERKLHAILAAEYGSSSPLSTDDIELIVQAASGDLRKAIMLLQVSAGAEDAADLVRCSRTETGQIAQSAMAAIEGRDLHAAFRRFETLMIEYGLTSREVLHEFRGAARKEYNDPRVAVAIAEADYILTHANNEYIQLNAMIARIAGEVFP</sequence>
<dbReference type="PANTHER" id="PTHR11669:SF20">
    <property type="entry name" value="REPLICATION FACTOR C SUBUNIT 4"/>
    <property type="match status" value="1"/>
</dbReference>
<dbReference type="NCBIfam" id="NF009067">
    <property type="entry name" value="PRK12402.1"/>
    <property type="match status" value="1"/>
</dbReference>
<evidence type="ECO:0000256" key="3">
    <source>
        <dbReference type="ARBA" id="ARBA00022840"/>
    </source>
</evidence>
<gene>
    <name evidence="4" type="ORF">ASZ90_016302</name>
</gene>
<dbReference type="GO" id="GO:0003689">
    <property type="term" value="F:DNA clamp loader activity"/>
    <property type="evidence" value="ECO:0007669"/>
    <property type="project" value="TreeGrafter"/>
</dbReference>
<accession>A0A0W8EZI3</accession>
<evidence type="ECO:0000256" key="2">
    <source>
        <dbReference type="ARBA" id="ARBA00022741"/>
    </source>
</evidence>
<name>A0A0W8EZI3_9ZZZZ</name>
<dbReference type="SUPFAM" id="SSF52540">
    <property type="entry name" value="P-loop containing nucleoside triphosphate hydrolases"/>
    <property type="match status" value="1"/>
</dbReference>
<keyword evidence="1" id="KW-0235">DNA replication</keyword>
<dbReference type="SUPFAM" id="SSF48019">
    <property type="entry name" value="post-AAA+ oligomerization domain-like"/>
    <property type="match status" value="1"/>
</dbReference>
<evidence type="ECO:0000313" key="4">
    <source>
        <dbReference type="EMBL" id="KUG14052.1"/>
    </source>
</evidence>
<dbReference type="Gene3D" id="1.20.272.10">
    <property type="match status" value="1"/>
</dbReference>
<dbReference type="InterPro" id="IPR027417">
    <property type="entry name" value="P-loop_NTPase"/>
</dbReference>
<dbReference type="Pfam" id="PF13177">
    <property type="entry name" value="DNA_pol3_delta2"/>
    <property type="match status" value="1"/>
</dbReference>
<organism evidence="4">
    <name type="scientific">hydrocarbon metagenome</name>
    <dbReference type="NCBI Taxonomy" id="938273"/>
    <lineage>
        <taxon>unclassified sequences</taxon>
        <taxon>metagenomes</taxon>
        <taxon>ecological metagenomes</taxon>
    </lineage>
</organism>
<dbReference type="GO" id="GO:0005663">
    <property type="term" value="C:DNA replication factor C complex"/>
    <property type="evidence" value="ECO:0007669"/>
    <property type="project" value="TreeGrafter"/>
</dbReference>